<dbReference type="Proteomes" id="UP000494270">
    <property type="component" value="Unassembled WGS sequence"/>
</dbReference>
<reference evidence="4 5" key="1">
    <citation type="submission" date="2019-10" db="EMBL/GenBank/DDBJ databases">
        <authorList>
            <consortium name="Melissa Lawson"/>
            <person name="O'neill I."/>
        </authorList>
    </citation>
    <scope>NUCLEOTIDE SEQUENCE [LARGE SCALE GENOMIC DNA]</scope>
    <source>
        <strain evidence="3">LH_664</strain>
        <strain evidence="2">LH_665</strain>
    </source>
</reference>
<gene>
    <name evidence="3" type="ORF">BIFLH664_00253</name>
    <name evidence="2" type="ORF">BIFLH665_00275</name>
</gene>
<protein>
    <recommendedName>
        <fullName evidence="1">AAA domain-containing protein</fullName>
    </recommendedName>
</protein>
<proteinExistence type="predicted"/>
<dbReference type="RefSeq" id="WP_065474248.1">
    <property type="nucleotide sequence ID" value="NZ_BCYG01000046.1"/>
</dbReference>
<dbReference type="Proteomes" id="UP000494179">
    <property type="component" value="Unassembled WGS sequence"/>
</dbReference>
<organism evidence="2 5">
    <name type="scientific">Bifidobacterium longum subsp. infantis</name>
    <dbReference type="NCBI Taxonomy" id="1682"/>
    <lineage>
        <taxon>Bacteria</taxon>
        <taxon>Bacillati</taxon>
        <taxon>Actinomycetota</taxon>
        <taxon>Actinomycetes</taxon>
        <taxon>Bifidobacteriales</taxon>
        <taxon>Bifidobacteriaceae</taxon>
        <taxon>Bifidobacterium</taxon>
    </lineage>
</organism>
<evidence type="ECO:0000313" key="3">
    <source>
        <dbReference type="EMBL" id="VWQ32936.1"/>
    </source>
</evidence>
<feature type="domain" description="AAA" evidence="1">
    <location>
        <begin position="15"/>
        <end position="69"/>
    </location>
</feature>
<dbReference type="Pfam" id="PF13173">
    <property type="entry name" value="AAA_14"/>
    <property type="match status" value="1"/>
</dbReference>
<dbReference type="EMBL" id="CABWKE010000001">
    <property type="protein sequence ID" value="VWQ27183.1"/>
    <property type="molecule type" value="Genomic_DNA"/>
</dbReference>
<name>A0A8U0KQT3_BIFLI</name>
<dbReference type="InterPro" id="IPR041682">
    <property type="entry name" value="AAA_14"/>
</dbReference>
<comment type="caution">
    <text evidence="2">The sequence shown here is derived from an EMBL/GenBank/DDBJ whole genome shotgun (WGS) entry which is preliminary data.</text>
</comment>
<dbReference type="PANTHER" id="PTHR33295">
    <property type="entry name" value="ATPASE"/>
    <property type="match status" value="1"/>
</dbReference>
<evidence type="ECO:0000259" key="1">
    <source>
        <dbReference type="Pfam" id="PF13173"/>
    </source>
</evidence>
<dbReference type="PANTHER" id="PTHR33295:SF8">
    <property type="entry name" value="AAA+ ATPASE DOMAIN-CONTAINING PROTEIN"/>
    <property type="match status" value="1"/>
</dbReference>
<accession>A0A8U0KQT3</accession>
<evidence type="ECO:0000313" key="4">
    <source>
        <dbReference type="Proteomes" id="UP000494179"/>
    </source>
</evidence>
<evidence type="ECO:0000313" key="2">
    <source>
        <dbReference type="EMBL" id="VWQ27183.1"/>
    </source>
</evidence>
<dbReference type="EMBL" id="CABWKI010000001">
    <property type="protein sequence ID" value="VWQ32936.1"/>
    <property type="molecule type" value="Genomic_DNA"/>
</dbReference>
<evidence type="ECO:0000313" key="5">
    <source>
        <dbReference type="Proteomes" id="UP000494270"/>
    </source>
</evidence>
<sequence length="82" mass="9707">MTSLSKPAMFNLEHILTGMWRSGKTFQLFQLINDLMQSGVPRERMFYFNFSDERLQPMPEDMLDQVITEFWRQDPSSRTQGA</sequence>
<dbReference type="AlphaFoldDB" id="A0A8U0KQT3"/>